<dbReference type="SMART" id="SM00461">
    <property type="entry name" value="WH1"/>
    <property type="match status" value="1"/>
</dbReference>
<feature type="compositionally biased region" description="Low complexity" evidence="10">
    <location>
        <begin position="166"/>
        <end position="179"/>
    </location>
</feature>
<dbReference type="SUPFAM" id="SSF50729">
    <property type="entry name" value="PH domain-like"/>
    <property type="match status" value="1"/>
</dbReference>
<comment type="similarity">
    <text evidence="3">Belongs to the Ena/VASP family.</text>
</comment>
<proteinExistence type="inferred from homology"/>
<evidence type="ECO:0000259" key="11">
    <source>
        <dbReference type="PROSITE" id="PS50229"/>
    </source>
</evidence>
<keyword evidence="5" id="KW-0597">Phosphoprotein</keyword>
<accession>A0AAV8W0X8</accession>
<evidence type="ECO:0000256" key="10">
    <source>
        <dbReference type="SAM" id="MobiDB-lite"/>
    </source>
</evidence>
<evidence type="ECO:0000256" key="6">
    <source>
        <dbReference type="ARBA" id="ARBA00023036"/>
    </source>
</evidence>
<dbReference type="Pfam" id="PF00568">
    <property type="entry name" value="WH1"/>
    <property type="match status" value="1"/>
</dbReference>
<dbReference type="SUPFAM" id="SSF118370">
    <property type="entry name" value="Vasodilator-stimulated phosphoprotein, VASP, tetramerisation domain"/>
    <property type="match status" value="1"/>
</dbReference>
<evidence type="ECO:0000313" key="12">
    <source>
        <dbReference type="EMBL" id="KAJ8919716.1"/>
    </source>
</evidence>
<evidence type="ECO:0000313" key="13">
    <source>
        <dbReference type="Proteomes" id="UP001159042"/>
    </source>
</evidence>
<comment type="subcellular location">
    <subcellularLocation>
        <location evidence="2">Cell projection</location>
        <location evidence="2">Lamellipodium</location>
    </subcellularLocation>
    <subcellularLocation>
        <location evidence="1">Cytoplasm</location>
        <location evidence="1">Cytoskeleton</location>
    </subcellularLocation>
</comment>
<dbReference type="Proteomes" id="UP001159042">
    <property type="component" value="Unassembled WGS sequence"/>
</dbReference>
<evidence type="ECO:0000256" key="2">
    <source>
        <dbReference type="ARBA" id="ARBA00004510"/>
    </source>
</evidence>
<feature type="compositionally biased region" description="Basic and acidic residues" evidence="10">
    <location>
        <begin position="378"/>
        <end position="396"/>
    </location>
</feature>
<dbReference type="EMBL" id="JANEYG010000016">
    <property type="protein sequence ID" value="KAJ8919716.1"/>
    <property type="molecule type" value="Genomic_DNA"/>
</dbReference>
<dbReference type="GO" id="GO:0005856">
    <property type="term" value="C:cytoskeleton"/>
    <property type="evidence" value="ECO:0007669"/>
    <property type="project" value="UniProtKB-SubCell"/>
</dbReference>
<dbReference type="CDD" id="cd01207">
    <property type="entry name" value="EVH1_Ena_VASP-like"/>
    <property type="match status" value="1"/>
</dbReference>
<evidence type="ECO:0000256" key="5">
    <source>
        <dbReference type="ARBA" id="ARBA00022553"/>
    </source>
</evidence>
<dbReference type="GO" id="GO:0003779">
    <property type="term" value="F:actin binding"/>
    <property type="evidence" value="ECO:0007669"/>
    <property type="project" value="UniProtKB-KW"/>
</dbReference>
<dbReference type="InterPro" id="IPR014885">
    <property type="entry name" value="VASP_tetra"/>
</dbReference>
<dbReference type="PANTHER" id="PTHR11202:SF22">
    <property type="entry name" value="PROTEIN ENABLED"/>
    <property type="match status" value="1"/>
</dbReference>
<dbReference type="GO" id="GO:0017124">
    <property type="term" value="F:SH3 domain binding"/>
    <property type="evidence" value="ECO:0007669"/>
    <property type="project" value="UniProtKB-KW"/>
</dbReference>
<feature type="compositionally biased region" description="Low complexity" evidence="10">
    <location>
        <begin position="227"/>
        <end position="242"/>
    </location>
</feature>
<feature type="compositionally biased region" description="Pro residues" evidence="10">
    <location>
        <begin position="276"/>
        <end position="300"/>
    </location>
</feature>
<dbReference type="AlphaFoldDB" id="A0AAV8W0X8"/>
<keyword evidence="9" id="KW-0966">Cell projection</keyword>
<keyword evidence="6" id="KW-0729">SH3-binding</keyword>
<feature type="compositionally biased region" description="Low complexity" evidence="10">
    <location>
        <begin position="337"/>
        <end position="353"/>
    </location>
</feature>
<organism evidence="12 13">
    <name type="scientific">Exocentrus adspersus</name>
    <dbReference type="NCBI Taxonomy" id="1586481"/>
    <lineage>
        <taxon>Eukaryota</taxon>
        <taxon>Metazoa</taxon>
        <taxon>Ecdysozoa</taxon>
        <taxon>Arthropoda</taxon>
        <taxon>Hexapoda</taxon>
        <taxon>Insecta</taxon>
        <taxon>Pterygota</taxon>
        <taxon>Neoptera</taxon>
        <taxon>Endopterygota</taxon>
        <taxon>Coleoptera</taxon>
        <taxon>Polyphaga</taxon>
        <taxon>Cucujiformia</taxon>
        <taxon>Chrysomeloidea</taxon>
        <taxon>Cerambycidae</taxon>
        <taxon>Lamiinae</taxon>
        <taxon>Acanthocinini</taxon>
        <taxon>Exocentrus</taxon>
    </lineage>
</organism>
<keyword evidence="4" id="KW-0963">Cytoplasm</keyword>
<dbReference type="GO" id="GO:0005829">
    <property type="term" value="C:cytosol"/>
    <property type="evidence" value="ECO:0007669"/>
    <property type="project" value="UniProtKB-ARBA"/>
</dbReference>
<dbReference type="InterPro" id="IPR011993">
    <property type="entry name" value="PH-like_dom_sf"/>
</dbReference>
<feature type="compositionally biased region" description="Polar residues" evidence="10">
    <location>
        <begin position="399"/>
        <end position="415"/>
    </location>
</feature>
<reference evidence="12 13" key="1">
    <citation type="journal article" date="2023" name="Insect Mol. Biol.">
        <title>Genome sequencing provides insights into the evolution of gene families encoding plant cell wall-degrading enzymes in longhorned beetles.</title>
        <authorList>
            <person name="Shin N.R."/>
            <person name="Okamura Y."/>
            <person name="Kirsch R."/>
            <person name="Pauchet Y."/>
        </authorList>
    </citation>
    <scope>NUCLEOTIDE SEQUENCE [LARGE SCALE GENOMIC DNA]</scope>
    <source>
        <strain evidence="12">EAD_L_NR</strain>
    </source>
</reference>
<dbReference type="GO" id="GO:0030027">
    <property type="term" value="C:lamellipodium"/>
    <property type="evidence" value="ECO:0007669"/>
    <property type="project" value="UniProtKB-SubCell"/>
</dbReference>
<dbReference type="InterPro" id="IPR000697">
    <property type="entry name" value="WH1/EVH1_dom"/>
</dbReference>
<evidence type="ECO:0000256" key="9">
    <source>
        <dbReference type="ARBA" id="ARBA00023273"/>
    </source>
</evidence>
<gene>
    <name evidence="12" type="ORF">NQ315_006244</name>
</gene>
<keyword evidence="13" id="KW-1185">Reference proteome</keyword>
<feature type="domain" description="WH1" evidence="11">
    <location>
        <begin position="44"/>
        <end position="157"/>
    </location>
</feature>
<dbReference type="PROSITE" id="PS50229">
    <property type="entry name" value="WH1"/>
    <property type="match status" value="1"/>
</dbReference>
<evidence type="ECO:0000256" key="4">
    <source>
        <dbReference type="ARBA" id="ARBA00022490"/>
    </source>
</evidence>
<evidence type="ECO:0000256" key="3">
    <source>
        <dbReference type="ARBA" id="ARBA00009785"/>
    </source>
</evidence>
<dbReference type="FunFam" id="2.30.29.30:FF:000047">
    <property type="entry name" value="vasodilator-stimulated phosphoprotein isoform X2"/>
    <property type="match status" value="1"/>
</dbReference>
<feature type="compositionally biased region" description="Pro residues" evidence="10">
    <location>
        <begin position="180"/>
        <end position="190"/>
    </location>
</feature>
<evidence type="ECO:0000256" key="7">
    <source>
        <dbReference type="ARBA" id="ARBA00023203"/>
    </source>
</evidence>
<feature type="region of interest" description="Disordered" evidence="10">
    <location>
        <begin position="166"/>
        <end position="198"/>
    </location>
</feature>
<dbReference type="PANTHER" id="PTHR11202">
    <property type="entry name" value="SPROUTY-RELATED, EVH1 DOMAIN-CONTAINING PROTEIN FAMILY MEMBER"/>
    <property type="match status" value="1"/>
</dbReference>
<keyword evidence="8" id="KW-0206">Cytoskeleton</keyword>
<evidence type="ECO:0000256" key="1">
    <source>
        <dbReference type="ARBA" id="ARBA00004245"/>
    </source>
</evidence>
<evidence type="ECO:0000256" key="8">
    <source>
        <dbReference type="ARBA" id="ARBA00023212"/>
    </source>
</evidence>
<feature type="region of interest" description="Disordered" evidence="10">
    <location>
        <begin position="222"/>
        <end position="423"/>
    </location>
</feature>
<comment type="caution">
    <text evidence="12">The sequence shown here is derived from an EMBL/GenBank/DDBJ whole genome shotgun (WGS) entry which is preliminary data.</text>
</comment>
<protein>
    <recommendedName>
        <fullName evidence="11">WH1 domain-containing protein</fullName>
    </recommendedName>
</protein>
<sequence length="478" mass="52473">MDFPDVDDLCQQIEQEFNVALRRRDSAPATVPKKEWTDYWAWLAGACSEQSIASARASVMIYDDVNKKWVPSGTSSGLSKVHIYQHTVQQTFRVVGRKLQDHEVVINCAILKGLKYNQATATFHQWRDNKQVYGLNFSSKEDADSFARAMFHSLEVLSNVVRQPQYAPSQAGQQQQQQHPPQPLAQPQPPQMAHQPQNQYDEDMGYRTMTREDVAILQERRISSNVMSPQPTSPMTPQQNNVPAPPAMPVCAPSPVSPPQVGPGNRDGHQRAVSAPPAPPPPPGPVVALAAPPPPPPPPMNMSRSQSSDGGEVNSLAAQLQNARLKRNNKNTPPPTENSGSSTSSGGSSNYGTLGRGGGGSMASMMDEMAKTLARRRAAVEKRVPDKDDEDKKVAMWEKTNTLPSNTSKFNSESPKSVRKRFGSASEETILKVNGLSEVGNLSIGPTEIESLKNYLVTEMRKEYAKMKQEIIDGKELL</sequence>
<dbReference type="InterPro" id="IPR038023">
    <property type="entry name" value="VASP_sf"/>
</dbReference>
<dbReference type="Gene3D" id="2.30.29.30">
    <property type="entry name" value="Pleckstrin-homology domain (PH domain)/Phosphotyrosine-binding domain (PTB)"/>
    <property type="match status" value="1"/>
</dbReference>
<name>A0AAV8W0X8_9CUCU</name>
<dbReference type="Pfam" id="PF08776">
    <property type="entry name" value="VASP_tetra"/>
    <property type="match status" value="1"/>
</dbReference>
<keyword evidence="7" id="KW-0009">Actin-binding</keyword>
<dbReference type="GO" id="GO:0030054">
    <property type="term" value="C:cell junction"/>
    <property type="evidence" value="ECO:0007669"/>
    <property type="project" value="UniProtKB-ARBA"/>
</dbReference>
<dbReference type="Gene3D" id="1.20.5.1160">
    <property type="entry name" value="Vasodilator-stimulated phosphoprotein"/>
    <property type="match status" value="1"/>
</dbReference>